<evidence type="ECO:0000313" key="3">
    <source>
        <dbReference type="Proteomes" id="UP001175211"/>
    </source>
</evidence>
<dbReference type="InterPro" id="IPR027417">
    <property type="entry name" value="P-loop_NTPase"/>
</dbReference>
<evidence type="ECO:0000313" key="2">
    <source>
        <dbReference type="EMBL" id="KAK0436339.1"/>
    </source>
</evidence>
<feature type="compositionally biased region" description="Acidic residues" evidence="1">
    <location>
        <begin position="265"/>
        <end position="275"/>
    </location>
</feature>
<feature type="region of interest" description="Disordered" evidence="1">
    <location>
        <begin position="259"/>
        <end position="281"/>
    </location>
</feature>
<comment type="caution">
    <text evidence="2">The sequence shown here is derived from an EMBL/GenBank/DDBJ whole genome shotgun (WGS) entry which is preliminary data.</text>
</comment>
<gene>
    <name evidence="2" type="ORF">EV420DRAFT_1487526</name>
</gene>
<accession>A0AA39MJU1</accession>
<evidence type="ECO:0000256" key="1">
    <source>
        <dbReference type="SAM" id="MobiDB-lite"/>
    </source>
</evidence>
<protein>
    <submittedName>
        <fullName evidence="2">Uncharacterized protein</fullName>
    </submittedName>
</protein>
<dbReference type="Proteomes" id="UP001175211">
    <property type="component" value="Unassembled WGS sequence"/>
</dbReference>
<dbReference type="AlphaFoldDB" id="A0AA39MJU1"/>
<proteinExistence type="predicted"/>
<sequence length="281" mass="31784">MANLRNPSKPRPSSRWFQNPITTADKNLLVHTILGSESNLRDYENHLMELFVSELSITTKNSRRHLNLVHQAHAERRRARAEDRQTKARPSDIPKLHHIQRKLYLMAFGINEFIPLCTHFGAGKCRKDPILNELNETTGTFEFEIIYVTPMKALVQEMSANSRTTLGVKQQIVEHNRTISIPTFVVQAFSTIPAALQPVSRTKAEILFSFEARFPGMRSSSELGEQAIPSNTQSLRQEDPRLAGKYHILVFVHPQKETIKTGDIPEGDGGGDGDDYSVRQS</sequence>
<reference evidence="2" key="1">
    <citation type="submission" date="2023-06" db="EMBL/GenBank/DDBJ databases">
        <authorList>
            <consortium name="Lawrence Berkeley National Laboratory"/>
            <person name="Ahrendt S."/>
            <person name="Sahu N."/>
            <person name="Indic B."/>
            <person name="Wong-Bajracharya J."/>
            <person name="Merenyi Z."/>
            <person name="Ke H.-M."/>
            <person name="Monk M."/>
            <person name="Kocsube S."/>
            <person name="Drula E."/>
            <person name="Lipzen A."/>
            <person name="Balint B."/>
            <person name="Henrissat B."/>
            <person name="Andreopoulos B."/>
            <person name="Martin F.M."/>
            <person name="Harder C.B."/>
            <person name="Rigling D."/>
            <person name="Ford K.L."/>
            <person name="Foster G.D."/>
            <person name="Pangilinan J."/>
            <person name="Papanicolaou A."/>
            <person name="Barry K."/>
            <person name="LaButti K."/>
            <person name="Viragh M."/>
            <person name="Koriabine M."/>
            <person name="Yan M."/>
            <person name="Riley R."/>
            <person name="Champramary S."/>
            <person name="Plett K.L."/>
            <person name="Tsai I.J."/>
            <person name="Slot J."/>
            <person name="Sipos G."/>
            <person name="Plett J."/>
            <person name="Nagy L.G."/>
            <person name="Grigoriev I.V."/>
        </authorList>
    </citation>
    <scope>NUCLEOTIDE SEQUENCE</scope>
    <source>
        <strain evidence="2">CCBAS 213</strain>
    </source>
</reference>
<dbReference type="EMBL" id="JAUEPS010000127">
    <property type="protein sequence ID" value="KAK0436339.1"/>
    <property type="molecule type" value="Genomic_DNA"/>
</dbReference>
<name>A0AA39MJU1_ARMTA</name>
<dbReference type="GeneID" id="85354083"/>
<keyword evidence="3" id="KW-1185">Reference proteome</keyword>
<dbReference type="Gene3D" id="3.40.50.300">
    <property type="entry name" value="P-loop containing nucleotide triphosphate hydrolases"/>
    <property type="match status" value="1"/>
</dbReference>
<organism evidence="2 3">
    <name type="scientific">Armillaria tabescens</name>
    <name type="common">Ringless honey mushroom</name>
    <name type="synonym">Agaricus tabescens</name>
    <dbReference type="NCBI Taxonomy" id="1929756"/>
    <lineage>
        <taxon>Eukaryota</taxon>
        <taxon>Fungi</taxon>
        <taxon>Dikarya</taxon>
        <taxon>Basidiomycota</taxon>
        <taxon>Agaricomycotina</taxon>
        <taxon>Agaricomycetes</taxon>
        <taxon>Agaricomycetidae</taxon>
        <taxon>Agaricales</taxon>
        <taxon>Marasmiineae</taxon>
        <taxon>Physalacriaceae</taxon>
        <taxon>Desarmillaria</taxon>
    </lineage>
</organism>
<dbReference type="RefSeq" id="XP_060322261.1">
    <property type="nucleotide sequence ID" value="XM_060470535.1"/>
</dbReference>